<name>A0AAX1N7K1_9BACT</name>
<dbReference type="KEGG" id="fya:KMW28_19375"/>
<accession>A0AAX1N7K1</accession>
<keyword evidence="1" id="KW-0732">Signal</keyword>
<dbReference type="AlphaFoldDB" id="A0AAX1N7K1"/>
<evidence type="ECO:0000256" key="1">
    <source>
        <dbReference type="SAM" id="SignalP"/>
    </source>
</evidence>
<reference evidence="2 3" key="1">
    <citation type="submission" date="2021-05" db="EMBL/GenBank/DDBJ databases">
        <title>Comparative genomic studies on the polysaccharide-degrading batcterial strains of the Flammeovirga genus.</title>
        <authorList>
            <person name="Zewei F."/>
            <person name="Zheng Z."/>
            <person name="Yu L."/>
            <person name="Ruyue G."/>
            <person name="Yanhong M."/>
            <person name="Yuanyuan C."/>
            <person name="Jingyan G."/>
            <person name="Wenjun H."/>
        </authorList>
    </citation>
    <scope>NUCLEOTIDE SEQUENCE [LARGE SCALE GENOMIC DNA]</scope>
    <source>
        <strain evidence="2 3">NBRC:100898</strain>
    </source>
</reference>
<dbReference type="Proteomes" id="UP000678679">
    <property type="component" value="Chromosome 1"/>
</dbReference>
<keyword evidence="3" id="KW-1185">Reference proteome</keyword>
<gene>
    <name evidence="2" type="ORF">KMW28_19375</name>
</gene>
<evidence type="ECO:0000313" key="3">
    <source>
        <dbReference type="Proteomes" id="UP000678679"/>
    </source>
</evidence>
<feature type="chain" id="PRO_5044016019" evidence="1">
    <location>
        <begin position="26"/>
        <end position="142"/>
    </location>
</feature>
<dbReference type="RefSeq" id="WP_169665946.1">
    <property type="nucleotide sequence ID" value="NZ_CP076132.1"/>
</dbReference>
<proteinExistence type="predicted"/>
<protein>
    <submittedName>
        <fullName evidence="2">Uncharacterized protein</fullName>
    </submittedName>
</protein>
<dbReference type="EMBL" id="CP076132">
    <property type="protein sequence ID" value="QWG01778.1"/>
    <property type="molecule type" value="Genomic_DNA"/>
</dbReference>
<feature type="signal peptide" evidence="1">
    <location>
        <begin position="1"/>
        <end position="25"/>
    </location>
</feature>
<sequence>MKLIIVSTLTLFTFALYGQSTSSHASEQQWNALKLYATDADQKEVINNKINELNLLKEQLHHSVIRELEEIETLSINLLQNFVIIEEHLREHFFEMDLHYLEYELQHPDHIMTKEEWVEFHTEKIKKYKISQINDELPLYYD</sequence>
<evidence type="ECO:0000313" key="2">
    <source>
        <dbReference type="EMBL" id="QWG01778.1"/>
    </source>
</evidence>
<organism evidence="2 3">
    <name type="scientific">Flammeovirga yaeyamensis</name>
    <dbReference type="NCBI Taxonomy" id="367791"/>
    <lineage>
        <taxon>Bacteria</taxon>
        <taxon>Pseudomonadati</taxon>
        <taxon>Bacteroidota</taxon>
        <taxon>Cytophagia</taxon>
        <taxon>Cytophagales</taxon>
        <taxon>Flammeovirgaceae</taxon>
        <taxon>Flammeovirga</taxon>
    </lineage>
</organism>